<organism evidence="1 2">
    <name type="scientific">Mycobacterium persicum</name>
    <dbReference type="NCBI Taxonomy" id="1487726"/>
    <lineage>
        <taxon>Bacteria</taxon>
        <taxon>Bacillati</taxon>
        <taxon>Actinomycetota</taxon>
        <taxon>Actinomycetes</taxon>
        <taxon>Mycobacteriales</taxon>
        <taxon>Mycobacteriaceae</taxon>
        <taxon>Mycobacterium</taxon>
    </lineage>
</organism>
<accession>A0ABY6RSL1</accession>
<dbReference type="Proteomes" id="UP000271464">
    <property type="component" value="Unassembled WGS sequence"/>
</dbReference>
<reference evidence="1 2" key="1">
    <citation type="submission" date="2018-09" db="EMBL/GenBank/DDBJ databases">
        <authorList>
            <person name="Tagini F."/>
        </authorList>
    </citation>
    <scope>NUCLEOTIDE SEQUENCE [LARGE SCALE GENOMIC DNA]</scope>
    <source>
        <strain evidence="1 2">MK4</strain>
    </source>
</reference>
<proteinExistence type="predicted"/>
<sequence length="66" mass="7174">MSYPVKPGPYGFIWGPMNVTRVAEHRGYVALDITTATGKSITVYVSPTGRSLRVFADGGEMKPEGR</sequence>
<dbReference type="RefSeq" id="WP_142995503.1">
    <property type="nucleotide sequence ID" value="NZ_UPHK01000096.1"/>
</dbReference>
<gene>
    <name evidence="1" type="ORF">LAUMK4_05870</name>
</gene>
<keyword evidence="2" id="KW-1185">Reference proteome</keyword>
<protein>
    <submittedName>
        <fullName evidence="1">Uncharacterized protein</fullName>
    </submittedName>
</protein>
<comment type="caution">
    <text evidence="1">The sequence shown here is derived from an EMBL/GenBank/DDBJ whole genome shotgun (WGS) entry which is preliminary data.</text>
</comment>
<name>A0ABY6RSL1_9MYCO</name>
<evidence type="ECO:0000313" key="2">
    <source>
        <dbReference type="Proteomes" id="UP000271464"/>
    </source>
</evidence>
<dbReference type="EMBL" id="UPHM01000169">
    <property type="protein sequence ID" value="VBA33089.1"/>
    <property type="molecule type" value="Genomic_DNA"/>
</dbReference>
<evidence type="ECO:0000313" key="1">
    <source>
        <dbReference type="EMBL" id="VBA33089.1"/>
    </source>
</evidence>